<dbReference type="AlphaFoldDB" id="A0A3B0VRT3"/>
<proteinExistence type="predicted"/>
<organism evidence="1">
    <name type="scientific">hydrothermal vent metagenome</name>
    <dbReference type="NCBI Taxonomy" id="652676"/>
    <lineage>
        <taxon>unclassified sequences</taxon>
        <taxon>metagenomes</taxon>
        <taxon>ecological metagenomes</taxon>
    </lineage>
</organism>
<dbReference type="EMBL" id="UOEW01000238">
    <property type="protein sequence ID" value="VAW39609.1"/>
    <property type="molecule type" value="Genomic_DNA"/>
</dbReference>
<sequence>MPEYGWSLLSIFMSCHDLRQSEVSNLHGLIGYNEQASFQETARLIAQIDQHKVIRQEHKELLKLMIHGSTFGKGEVTMGNIYTGNLVEYILQNIEYFDATDKEIAYIACDIDTANVAADLTDYTKSSMNVYNEMQNISNGEISAQTFFGKQQIQYFFELQKFHSKLGAQAFAQQKAKNAPKIKQLSNVIQQLDSSLTNDEIIDIYLTHAGSQL</sequence>
<evidence type="ECO:0000313" key="1">
    <source>
        <dbReference type="EMBL" id="VAW39609.1"/>
    </source>
</evidence>
<accession>A0A3B0VRT3</accession>
<reference evidence="1" key="1">
    <citation type="submission" date="2018-06" db="EMBL/GenBank/DDBJ databases">
        <authorList>
            <person name="Zhirakovskaya E."/>
        </authorList>
    </citation>
    <scope>NUCLEOTIDE SEQUENCE</scope>
</reference>
<protein>
    <submittedName>
        <fullName evidence="1">Uncharacterized protein</fullName>
    </submittedName>
</protein>
<name>A0A3B0VRT3_9ZZZZ</name>
<gene>
    <name evidence="1" type="ORF">MNBD_GAMMA01-46</name>
</gene>